<protein>
    <submittedName>
        <fullName evidence="1">Uncharacterized protein</fullName>
    </submittedName>
</protein>
<reference evidence="1" key="1">
    <citation type="submission" date="2020-04" db="EMBL/GenBank/DDBJ databases">
        <authorList>
            <person name="Chiriac C."/>
            <person name="Salcher M."/>
            <person name="Ghai R."/>
            <person name="Kavagutti S V."/>
        </authorList>
    </citation>
    <scope>NUCLEOTIDE SEQUENCE</scope>
</reference>
<name>A0A6J5MVZ0_9CAUD</name>
<organism evidence="1">
    <name type="scientific">uncultured Caudovirales phage</name>
    <dbReference type="NCBI Taxonomy" id="2100421"/>
    <lineage>
        <taxon>Viruses</taxon>
        <taxon>Duplodnaviria</taxon>
        <taxon>Heunggongvirae</taxon>
        <taxon>Uroviricota</taxon>
        <taxon>Caudoviricetes</taxon>
        <taxon>Peduoviridae</taxon>
        <taxon>Maltschvirus</taxon>
        <taxon>Maltschvirus maltsch</taxon>
    </lineage>
</organism>
<proteinExistence type="predicted"/>
<sequence length="72" mass="8024">MPMEDNPLARWIIERKSLEADLVRLQITLAQCAGHITLEQMDRLGVSIDKAVQITDRASLEALARLARHGSS</sequence>
<accession>A0A6J5MVZ0</accession>
<gene>
    <name evidence="1" type="ORF">UFOVP525_49</name>
</gene>
<dbReference type="EMBL" id="LR796507">
    <property type="protein sequence ID" value="CAB4149153.1"/>
    <property type="molecule type" value="Genomic_DNA"/>
</dbReference>
<evidence type="ECO:0000313" key="1">
    <source>
        <dbReference type="EMBL" id="CAB4149153.1"/>
    </source>
</evidence>